<proteinExistence type="predicted"/>
<keyword evidence="2" id="KW-1185">Reference proteome</keyword>
<name>A0AAN8W4Z3_9MAGN</name>
<comment type="caution">
    <text evidence="1">The sequence shown here is derived from an EMBL/GenBank/DDBJ whole genome shotgun (WGS) entry which is preliminary data.</text>
</comment>
<evidence type="ECO:0000313" key="1">
    <source>
        <dbReference type="EMBL" id="KAK6939267.1"/>
    </source>
</evidence>
<protein>
    <submittedName>
        <fullName evidence="1">Uncharacterized protein</fullName>
    </submittedName>
</protein>
<dbReference type="PANTHER" id="PTHR36316:SF1">
    <property type="entry name" value="OS06G0213900 PROTEIN"/>
    <property type="match status" value="1"/>
</dbReference>
<organism evidence="1 2">
    <name type="scientific">Dillenia turbinata</name>
    <dbReference type="NCBI Taxonomy" id="194707"/>
    <lineage>
        <taxon>Eukaryota</taxon>
        <taxon>Viridiplantae</taxon>
        <taxon>Streptophyta</taxon>
        <taxon>Embryophyta</taxon>
        <taxon>Tracheophyta</taxon>
        <taxon>Spermatophyta</taxon>
        <taxon>Magnoliopsida</taxon>
        <taxon>eudicotyledons</taxon>
        <taxon>Gunneridae</taxon>
        <taxon>Pentapetalae</taxon>
        <taxon>Dilleniales</taxon>
        <taxon>Dilleniaceae</taxon>
        <taxon>Dillenia</taxon>
    </lineage>
</organism>
<dbReference type="AlphaFoldDB" id="A0AAN8W4Z3"/>
<gene>
    <name evidence="1" type="ORF">RJ641_028798</name>
</gene>
<sequence length="165" mass="18361">MDSAPSSSAGRIRSRNKSLGFIANAKKNKHSFIQFFAMTGILLLSVRSLGQKYRLHDLEEDTLALREEKKNLNNRLANIKRGLLDEAALDSSGLFASRLRTLFADHEPGNWPFAPTVSLLSLACTDMIFQVDHWSSMNRQMGKSLKVDSMPRASLHSAVVTCLLV</sequence>
<dbReference type="PANTHER" id="PTHR36316">
    <property type="entry name" value="OS06G0213900 PROTEIN"/>
    <property type="match status" value="1"/>
</dbReference>
<accession>A0AAN8W4Z3</accession>
<reference evidence="1 2" key="1">
    <citation type="submission" date="2023-12" db="EMBL/GenBank/DDBJ databases">
        <title>A high-quality genome assembly for Dillenia turbinata (Dilleniales).</title>
        <authorList>
            <person name="Chanderbali A."/>
        </authorList>
    </citation>
    <scope>NUCLEOTIDE SEQUENCE [LARGE SCALE GENOMIC DNA]</scope>
    <source>
        <strain evidence="1">LSX21</strain>
        <tissue evidence="1">Leaf</tissue>
    </source>
</reference>
<dbReference type="EMBL" id="JBAMMX010000005">
    <property type="protein sequence ID" value="KAK6939267.1"/>
    <property type="molecule type" value="Genomic_DNA"/>
</dbReference>
<evidence type="ECO:0000313" key="2">
    <source>
        <dbReference type="Proteomes" id="UP001370490"/>
    </source>
</evidence>
<dbReference type="Proteomes" id="UP001370490">
    <property type="component" value="Unassembled WGS sequence"/>
</dbReference>